<evidence type="ECO:0000259" key="5">
    <source>
        <dbReference type="Pfam" id="PF17827"/>
    </source>
</evidence>
<dbReference type="InterPro" id="IPR019874">
    <property type="entry name" value="RF_methyltr_PrmC"/>
</dbReference>
<dbReference type="Proteomes" id="UP000231581">
    <property type="component" value="Unassembled WGS sequence"/>
</dbReference>
<dbReference type="EMBL" id="PCSZ01000047">
    <property type="protein sequence ID" value="PIP60610.1"/>
    <property type="molecule type" value="Genomic_DNA"/>
</dbReference>
<evidence type="ECO:0000313" key="6">
    <source>
        <dbReference type="EMBL" id="PIP60610.1"/>
    </source>
</evidence>
<feature type="non-terminal residue" evidence="6">
    <location>
        <position position="1"/>
    </location>
</feature>
<evidence type="ECO:0000256" key="2">
    <source>
        <dbReference type="ARBA" id="ARBA00022679"/>
    </source>
</evidence>
<evidence type="ECO:0000313" key="7">
    <source>
        <dbReference type="Proteomes" id="UP000231581"/>
    </source>
</evidence>
<dbReference type="PANTHER" id="PTHR18895:SF74">
    <property type="entry name" value="MTRF1L RELEASE FACTOR GLUTAMINE METHYLTRANSFERASE"/>
    <property type="match status" value="1"/>
</dbReference>
<dbReference type="SUPFAM" id="SSF53335">
    <property type="entry name" value="S-adenosyl-L-methionine-dependent methyltransferases"/>
    <property type="match status" value="1"/>
</dbReference>
<accession>A0A2H0BU81</accession>
<organism evidence="6 7">
    <name type="scientific">Candidatus Uhrbacteria bacterium CG22_combo_CG10-13_8_21_14_all_47_17</name>
    <dbReference type="NCBI Taxonomy" id="1975041"/>
    <lineage>
        <taxon>Bacteria</taxon>
        <taxon>Candidatus Uhriibacteriota</taxon>
    </lineage>
</organism>
<name>A0A2H0BU81_9BACT</name>
<keyword evidence="2 6" id="KW-0808">Transferase</keyword>
<feature type="domain" description="Release factor glutamine methyltransferase N-terminal" evidence="5">
    <location>
        <begin position="1"/>
        <end position="51"/>
    </location>
</feature>
<dbReference type="Pfam" id="PF17827">
    <property type="entry name" value="PrmC_N"/>
    <property type="match status" value="1"/>
</dbReference>
<dbReference type="GO" id="GO:0032259">
    <property type="term" value="P:methylation"/>
    <property type="evidence" value="ECO:0007669"/>
    <property type="project" value="UniProtKB-KW"/>
</dbReference>
<dbReference type="NCBIfam" id="TIGR00536">
    <property type="entry name" value="hemK_fam"/>
    <property type="match status" value="1"/>
</dbReference>
<dbReference type="InterPro" id="IPR050320">
    <property type="entry name" value="N5-glutamine_MTase"/>
</dbReference>
<feature type="domain" description="Methyltransferase" evidence="4">
    <location>
        <begin position="91"/>
        <end position="171"/>
    </location>
</feature>
<sequence length="269" mass="29620">EVELLAAHVLGVDRAWILAHGELILSPSVKKSFNVLLARRKAHEPIAYIVGTQPFLENDFFVQKGVLIPRPETEELVLRALSFIPKQKPKQKTIFVDIGTGSGAIGVSVALARPNIPVIATDVSAKALTIAKKNAKRLGAKNISFLKTSLWSPLLQKELARKKPKQVIIAANLPYLPDADKNKLAKDIVSFEPAKALFAGKDGLLLIQHFLKQWNTWSATSPEIDVSAILEFDPAQAATLLQITKSLFPKANARVIKDQCGRKRFLEIK</sequence>
<keyword evidence="3" id="KW-0949">S-adenosyl-L-methionine</keyword>
<evidence type="ECO:0000256" key="3">
    <source>
        <dbReference type="ARBA" id="ARBA00022691"/>
    </source>
</evidence>
<dbReference type="PANTHER" id="PTHR18895">
    <property type="entry name" value="HEMK METHYLTRANSFERASE"/>
    <property type="match status" value="1"/>
</dbReference>
<protein>
    <submittedName>
        <fullName evidence="6">Protein-(Glutamine-N5) methyltransferase, release factor-specific</fullName>
    </submittedName>
</protein>
<dbReference type="AlphaFoldDB" id="A0A2H0BU81"/>
<comment type="caution">
    <text evidence="6">The sequence shown here is derived from an EMBL/GenBank/DDBJ whole genome shotgun (WGS) entry which is preliminary data.</text>
</comment>
<evidence type="ECO:0000259" key="4">
    <source>
        <dbReference type="Pfam" id="PF13847"/>
    </source>
</evidence>
<dbReference type="Gene3D" id="1.10.8.10">
    <property type="entry name" value="DNA helicase RuvA subunit, C-terminal domain"/>
    <property type="match status" value="1"/>
</dbReference>
<dbReference type="NCBIfam" id="TIGR03534">
    <property type="entry name" value="RF_mod_PrmC"/>
    <property type="match status" value="1"/>
</dbReference>
<dbReference type="InterPro" id="IPR040758">
    <property type="entry name" value="PrmC_N"/>
</dbReference>
<dbReference type="GO" id="GO:0008276">
    <property type="term" value="F:protein methyltransferase activity"/>
    <property type="evidence" value="ECO:0007669"/>
    <property type="project" value="InterPro"/>
</dbReference>
<dbReference type="Gene3D" id="3.40.50.150">
    <property type="entry name" value="Vaccinia Virus protein VP39"/>
    <property type="match status" value="1"/>
</dbReference>
<reference evidence="6 7" key="1">
    <citation type="submission" date="2017-09" db="EMBL/GenBank/DDBJ databases">
        <title>Depth-based differentiation of microbial function through sediment-hosted aquifers and enrichment of novel symbionts in the deep terrestrial subsurface.</title>
        <authorList>
            <person name="Probst A.J."/>
            <person name="Ladd B."/>
            <person name="Jarett J.K."/>
            <person name="Geller-Mcgrath D.E."/>
            <person name="Sieber C.M."/>
            <person name="Emerson J.B."/>
            <person name="Anantharaman K."/>
            <person name="Thomas B.C."/>
            <person name="Malmstrom R."/>
            <person name="Stieglmeier M."/>
            <person name="Klingl A."/>
            <person name="Woyke T."/>
            <person name="Ryan C.M."/>
            <person name="Banfield J.F."/>
        </authorList>
    </citation>
    <scope>NUCLEOTIDE SEQUENCE [LARGE SCALE GENOMIC DNA]</scope>
    <source>
        <strain evidence="6">CG22_combo_CG10-13_8_21_14_all_47_17</strain>
    </source>
</reference>
<evidence type="ECO:0000256" key="1">
    <source>
        <dbReference type="ARBA" id="ARBA00022603"/>
    </source>
</evidence>
<dbReference type="InterPro" id="IPR029063">
    <property type="entry name" value="SAM-dependent_MTases_sf"/>
</dbReference>
<dbReference type="Pfam" id="PF13847">
    <property type="entry name" value="Methyltransf_31"/>
    <property type="match status" value="1"/>
</dbReference>
<dbReference type="InterPro" id="IPR004556">
    <property type="entry name" value="HemK-like"/>
</dbReference>
<gene>
    <name evidence="6" type="primary">prmC</name>
    <name evidence="6" type="ORF">COX00_02265</name>
</gene>
<keyword evidence="1 6" id="KW-0489">Methyltransferase</keyword>
<proteinExistence type="predicted"/>
<dbReference type="CDD" id="cd02440">
    <property type="entry name" value="AdoMet_MTases"/>
    <property type="match status" value="1"/>
</dbReference>
<dbReference type="InterPro" id="IPR025714">
    <property type="entry name" value="Methyltranfer_dom"/>
</dbReference>